<dbReference type="PANTHER" id="PTHR34047">
    <property type="entry name" value="NUCLEAR INTRON MATURASE 1, MITOCHONDRIAL-RELATED"/>
    <property type="match status" value="1"/>
</dbReference>
<dbReference type="SUPFAM" id="SSF56672">
    <property type="entry name" value="DNA/RNA polymerases"/>
    <property type="match status" value="1"/>
</dbReference>
<gene>
    <name evidence="3" type="ORF">ISN74_07750</name>
</gene>
<keyword evidence="4" id="KW-1185">Reference proteome</keyword>
<feature type="domain" description="Reverse transcriptase" evidence="2">
    <location>
        <begin position="1"/>
        <end position="352"/>
    </location>
</feature>
<dbReference type="GO" id="GO:0003964">
    <property type="term" value="F:RNA-directed DNA polymerase activity"/>
    <property type="evidence" value="ECO:0007669"/>
    <property type="project" value="UniProtKB-KW"/>
</dbReference>
<evidence type="ECO:0000256" key="1">
    <source>
        <dbReference type="ARBA" id="ARBA00034120"/>
    </source>
</evidence>
<accession>A0ABX7GZX9</accession>
<keyword evidence="3" id="KW-0695">RNA-directed DNA polymerase</keyword>
<keyword evidence="3" id="KW-0808">Transferase</keyword>
<name>A0ABX7GZX9_9GAMM</name>
<dbReference type="Pfam" id="PF00078">
    <property type="entry name" value="RVT_1"/>
    <property type="match status" value="1"/>
</dbReference>
<reference evidence="3 4" key="1">
    <citation type="submission" date="2020-10" db="EMBL/GenBank/DDBJ databases">
        <title>Phylogeny of dyella-like bacteria.</title>
        <authorList>
            <person name="Fu J."/>
        </authorList>
    </citation>
    <scope>NUCLEOTIDE SEQUENCE [LARGE SCALE GENOMIC DNA]</scope>
    <source>
        <strain evidence="3 4">DHOB09</strain>
    </source>
</reference>
<dbReference type="EMBL" id="CP064030">
    <property type="protein sequence ID" value="QRN55212.1"/>
    <property type="molecule type" value="Genomic_DNA"/>
</dbReference>
<dbReference type="InterPro" id="IPR000477">
    <property type="entry name" value="RT_dom"/>
</dbReference>
<dbReference type="Proteomes" id="UP000663181">
    <property type="component" value="Chromosome"/>
</dbReference>
<comment type="similarity">
    <text evidence="1">Belongs to the bacterial reverse transcriptase family.</text>
</comment>
<dbReference type="CDD" id="cd01651">
    <property type="entry name" value="RT_G2_intron"/>
    <property type="match status" value="1"/>
</dbReference>
<dbReference type="PANTHER" id="PTHR34047:SF8">
    <property type="entry name" value="PROTEIN YKFC"/>
    <property type="match status" value="1"/>
</dbReference>
<dbReference type="RefSeq" id="WP_188798780.1">
    <property type="nucleotide sequence ID" value="NZ_BMIZ01000001.1"/>
</dbReference>
<organism evidence="3 4">
    <name type="scientific">Dyella caseinilytica</name>
    <dbReference type="NCBI Taxonomy" id="1849581"/>
    <lineage>
        <taxon>Bacteria</taxon>
        <taxon>Pseudomonadati</taxon>
        <taxon>Pseudomonadota</taxon>
        <taxon>Gammaproteobacteria</taxon>
        <taxon>Lysobacterales</taxon>
        <taxon>Rhodanobacteraceae</taxon>
        <taxon>Dyella</taxon>
    </lineage>
</organism>
<protein>
    <submittedName>
        <fullName evidence="3">Group II intron reverse transcriptase domain-containing protein</fullName>
    </submittedName>
</protein>
<proteinExistence type="inferred from homology"/>
<dbReference type="PROSITE" id="PS50878">
    <property type="entry name" value="RT_POL"/>
    <property type="match status" value="1"/>
</dbReference>
<evidence type="ECO:0000259" key="2">
    <source>
        <dbReference type="PROSITE" id="PS50878"/>
    </source>
</evidence>
<evidence type="ECO:0000313" key="3">
    <source>
        <dbReference type="EMBL" id="QRN55212.1"/>
    </source>
</evidence>
<evidence type="ECO:0000313" key="4">
    <source>
        <dbReference type="Proteomes" id="UP000663181"/>
    </source>
</evidence>
<keyword evidence="3" id="KW-0548">Nucleotidyltransferase</keyword>
<dbReference type="InterPro" id="IPR051083">
    <property type="entry name" value="GrpII_Intron_Splice-Mob/Def"/>
</dbReference>
<dbReference type="InterPro" id="IPR043502">
    <property type="entry name" value="DNA/RNA_pol_sf"/>
</dbReference>
<sequence>MTMPRHHLDRSAGSQVSGLASSSDYAWNVNFNNGNVNYNNRNNHKRALAVCRPVPASESQGVTYKELYQALIKARRGKVASINQLRFDHHWMDHLLELQQALNSFTWKPRPATCFIAQRPKARQIHAPDFADRVVHHAVIAPLEAEYDPTFIHDSYANRKGKGSHKAVQRVQHFMRQVYSGQGGGWYLQIDIKNFFPTIDREVLWGILKPRMERSGIAPWIMHAIHALLRQSVEKTGVIYRCMPTELARIPAYKRLENAAPHCGLPAGNLSSQFMANVYLDLLDQFVKRTLGVARYVRYVDDMVLIHRDRAVLEAWLEQIRAFLRDELCLELKDDIRLRPLASGIDFLGYVVYPTHTRVRHRVLSHATETLQAWQSQHVHGDMARATPADFRRLQSIWASYRGHMKHANSHKLQERILARQPWLRTLTSTKRRFSHQLEGRRISIKVKT</sequence>